<dbReference type="EMBL" id="JACEIK010004708">
    <property type="protein sequence ID" value="MCD9646194.1"/>
    <property type="molecule type" value="Genomic_DNA"/>
</dbReference>
<evidence type="ECO:0000313" key="1">
    <source>
        <dbReference type="EMBL" id="MCD9646194.1"/>
    </source>
</evidence>
<organism evidence="1 2">
    <name type="scientific">Datura stramonium</name>
    <name type="common">Jimsonweed</name>
    <name type="synonym">Common thornapple</name>
    <dbReference type="NCBI Taxonomy" id="4076"/>
    <lineage>
        <taxon>Eukaryota</taxon>
        <taxon>Viridiplantae</taxon>
        <taxon>Streptophyta</taxon>
        <taxon>Embryophyta</taxon>
        <taxon>Tracheophyta</taxon>
        <taxon>Spermatophyta</taxon>
        <taxon>Magnoliopsida</taxon>
        <taxon>eudicotyledons</taxon>
        <taxon>Gunneridae</taxon>
        <taxon>Pentapetalae</taxon>
        <taxon>asterids</taxon>
        <taxon>lamiids</taxon>
        <taxon>Solanales</taxon>
        <taxon>Solanaceae</taxon>
        <taxon>Solanoideae</taxon>
        <taxon>Datureae</taxon>
        <taxon>Datura</taxon>
    </lineage>
</organism>
<feature type="non-terminal residue" evidence="1">
    <location>
        <position position="86"/>
    </location>
</feature>
<sequence>PGLPSRLDVIHAHSAPRVTDVFSRAHPHPCQAYPCQGGRPTNSGDSTPWATSACSNTLITESSSYMAGSLVALYTSNTSTLSCARI</sequence>
<accession>A0ABS8VJS7</accession>
<keyword evidence="2" id="KW-1185">Reference proteome</keyword>
<evidence type="ECO:0000313" key="2">
    <source>
        <dbReference type="Proteomes" id="UP000823775"/>
    </source>
</evidence>
<reference evidence="1 2" key="1">
    <citation type="journal article" date="2021" name="BMC Genomics">
        <title>Datura genome reveals duplications of psychoactive alkaloid biosynthetic genes and high mutation rate following tissue culture.</title>
        <authorList>
            <person name="Rajewski A."/>
            <person name="Carter-House D."/>
            <person name="Stajich J."/>
            <person name="Litt A."/>
        </authorList>
    </citation>
    <scope>NUCLEOTIDE SEQUENCE [LARGE SCALE GENOMIC DNA]</scope>
    <source>
        <strain evidence="1">AR-01</strain>
    </source>
</reference>
<dbReference type="Proteomes" id="UP000823775">
    <property type="component" value="Unassembled WGS sequence"/>
</dbReference>
<name>A0ABS8VJS7_DATST</name>
<comment type="caution">
    <text evidence="1">The sequence shown here is derived from an EMBL/GenBank/DDBJ whole genome shotgun (WGS) entry which is preliminary data.</text>
</comment>
<feature type="non-terminal residue" evidence="1">
    <location>
        <position position="1"/>
    </location>
</feature>
<proteinExistence type="predicted"/>
<gene>
    <name evidence="1" type="ORF">HAX54_035864</name>
</gene>
<protein>
    <submittedName>
        <fullName evidence="1">Uncharacterized protein</fullName>
    </submittedName>
</protein>